<dbReference type="EMBL" id="CP043450">
    <property type="protein sequence ID" value="QEM10875.1"/>
    <property type="molecule type" value="Genomic_DNA"/>
</dbReference>
<dbReference type="InterPro" id="IPR012223">
    <property type="entry name" value="TEII"/>
</dbReference>
<feature type="domain" description="Thioesterase" evidence="2">
    <location>
        <begin position="7"/>
        <end position="231"/>
    </location>
</feature>
<dbReference type="SUPFAM" id="SSF53474">
    <property type="entry name" value="alpha/beta-Hydrolases"/>
    <property type="match status" value="1"/>
</dbReference>
<dbReference type="GO" id="GO:0008610">
    <property type="term" value="P:lipid biosynthetic process"/>
    <property type="evidence" value="ECO:0007669"/>
    <property type="project" value="TreeGrafter"/>
</dbReference>
<name>A0A5C1HYS4_9SPHI</name>
<accession>A0A5C1HYS4</accession>
<dbReference type="Pfam" id="PF00975">
    <property type="entry name" value="Thioesterase"/>
    <property type="match status" value="1"/>
</dbReference>
<dbReference type="Proteomes" id="UP000251402">
    <property type="component" value="Chromosome"/>
</dbReference>
<dbReference type="KEGG" id="mrub:DEO27_012860"/>
<dbReference type="AlphaFoldDB" id="A0A5C1HYS4"/>
<gene>
    <name evidence="3" type="ORF">DEO27_012860</name>
</gene>
<dbReference type="OrthoDB" id="2213423at2"/>
<proteinExistence type="inferred from homology"/>
<keyword evidence="4" id="KW-1185">Reference proteome</keyword>
<dbReference type="PANTHER" id="PTHR11487:SF0">
    <property type="entry name" value="S-ACYL FATTY ACID SYNTHASE THIOESTERASE, MEDIUM CHAIN"/>
    <property type="match status" value="1"/>
</dbReference>
<dbReference type="InterPro" id="IPR029058">
    <property type="entry name" value="AB_hydrolase_fold"/>
</dbReference>
<evidence type="ECO:0000313" key="3">
    <source>
        <dbReference type="EMBL" id="QEM10875.1"/>
    </source>
</evidence>
<dbReference type="InterPro" id="IPR001031">
    <property type="entry name" value="Thioesterase"/>
</dbReference>
<evidence type="ECO:0000313" key="4">
    <source>
        <dbReference type="Proteomes" id="UP000251402"/>
    </source>
</evidence>
<dbReference type="Gene3D" id="3.40.50.1820">
    <property type="entry name" value="alpha/beta hydrolase"/>
    <property type="match status" value="1"/>
</dbReference>
<dbReference type="PANTHER" id="PTHR11487">
    <property type="entry name" value="THIOESTERASE"/>
    <property type="match status" value="1"/>
</dbReference>
<comment type="similarity">
    <text evidence="1">Belongs to the thioesterase family.</text>
</comment>
<dbReference type="RefSeq" id="WP_112575011.1">
    <property type="nucleotide sequence ID" value="NZ_CP043450.1"/>
</dbReference>
<protein>
    <submittedName>
        <fullName evidence="3">Thioesterase</fullName>
    </submittedName>
</protein>
<organism evidence="3 4">
    <name type="scientific">Mucilaginibacter rubeus</name>
    <dbReference type="NCBI Taxonomy" id="2027860"/>
    <lineage>
        <taxon>Bacteria</taxon>
        <taxon>Pseudomonadati</taxon>
        <taxon>Bacteroidota</taxon>
        <taxon>Sphingobacteriia</taxon>
        <taxon>Sphingobacteriales</taxon>
        <taxon>Sphingobacteriaceae</taxon>
        <taxon>Mucilaginibacter</taxon>
    </lineage>
</organism>
<evidence type="ECO:0000259" key="2">
    <source>
        <dbReference type="Pfam" id="PF00975"/>
    </source>
</evidence>
<sequence>MSEKINLVCLPFAGGNKYSYRPLFTENSAVFNVITLEYPGRGTRIFEELTSDIDALVNDLFNQLKPILSKGNYAIYGHSLGGLLAYLLAVKIRENSYELPKHIFITGASGPSATSRQTKRFHLYPHKEFIDEVIILGGMPDEILQDNAMLEFLEPILRNDFKVSETYIHKAAEPLNIPFTVITGTDEDLKAEEVLLWQNESIPAVDFIQLEGDHFFIMQHRAFIINAIAEKLTKQLETF</sequence>
<reference evidence="3" key="1">
    <citation type="submission" date="2019-08" db="EMBL/GenBank/DDBJ databases">
        <title>Comparative genome analysis confer to the adaptation heavy metal polluted environment.</title>
        <authorList>
            <person name="Li Y."/>
        </authorList>
    </citation>
    <scope>NUCLEOTIDE SEQUENCE [LARGE SCALE GENOMIC DNA]</scope>
    <source>
        <strain evidence="3">P1</strain>
    </source>
</reference>
<evidence type="ECO:0000256" key="1">
    <source>
        <dbReference type="ARBA" id="ARBA00007169"/>
    </source>
</evidence>